<keyword evidence="2" id="KW-1185">Reference proteome</keyword>
<dbReference type="Proteomes" id="UP000254258">
    <property type="component" value="Unassembled WGS sequence"/>
</dbReference>
<proteinExistence type="predicted"/>
<evidence type="ECO:0000313" key="2">
    <source>
        <dbReference type="Proteomes" id="UP000254258"/>
    </source>
</evidence>
<reference evidence="1 2" key="1">
    <citation type="submission" date="2018-07" db="EMBL/GenBank/DDBJ databases">
        <title>Dyella monticola sp. nov. and Dyella psychrodurans sp. nov. isolated from monsoon evergreen broad-leaved forest soil of Dinghu Mountain, China.</title>
        <authorList>
            <person name="Gao Z."/>
            <person name="Qiu L."/>
        </authorList>
    </citation>
    <scope>NUCLEOTIDE SEQUENCE [LARGE SCALE GENOMIC DNA]</scope>
    <source>
        <strain evidence="1 2">4G-K06</strain>
    </source>
</reference>
<comment type="caution">
    <text evidence="1">The sequence shown here is derived from an EMBL/GenBank/DDBJ whole genome shotgun (WGS) entry which is preliminary data.</text>
</comment>
<organism evidence="1 2">
    <name type="scientific">Dyella monticola</name>
    <dbReference type="NCBI Taxonomy" id="1927958"/>
    <lineage>
        <taxon>Bacteria</taxon>
        <taxon>Pseudomonadati</taxon>
        <taxon>Pseudomonadota</taxon>
        <taxon>Gammaproteobacteria</taxon>
        <taxon>Lysobacterales</taxon>
        <taxon>Rhodanobacteraceae</taxon>
        <taxon>Dyella</taxon>
    </lineage>
</organism>
<sequence length="423" mass="47615">MLPPLKLVKRGLRKATEAIATELACPGSATPEWNELEWRLALAAAAAHGVSPLLSHYSAWQQPAWRAFLEHQRAHVEQRYTRMAALLTCIDAEARSAGVAMVALKGSALHAIGLYTPGDRPMADIDLLVCDEQADQAAKLLQTLGYVESFVQWKHRVFKPVSGEPIPGLGEHRDTPITIELHTRIHERLPISTIDLTKRIFPQQPLPGLNAYPSNAALMSHLLLHAAGNMCSRSLRLVHLNDISLLATRMLTSDWDALWCGPEPPWWALPPLRMVARYYTNAIPAAVFVRLRRDCPLWLRERSRHRTLTQVSCSGLWLTALPGIEWSRSLGEAGRCVFNRLRPPTEAIKERADMIRTQWWLQGQSWVTQKHARRMLTWLIRPIPRMDTLYVVRAALEHPFALVPTHETHASAPTARRAASSCL</sequence>
<evidence type="ECO:0008006" key="3">
    <source>
        <dbReference type="Google" id="ProtNLM"/>
    </source>
</evidence>
<dbReference type="EMBL" id="QRBE01000002">
    <property type="protein sequence ID" value="RDS83702.1"/>
    <property type="molecule type" value="Genomic_DNA"/>
</dbReference>
<dbReference type="Pfam" id="PF14907">
    <property type="entry name" value="NTP_transf_5"/>
    <property type="match status" value="1"/>
</dbReference>
<dbReference type="OrthoDB" id="5992319at2"/>
<name>A0A370X5U0_9GAMM</name>
<gene>
    <name evidence="1" type="ORF">DWU98_05090</name>
</gene>
<evidence type="ECO:0000313" key="1">
    <source>
        <dbReference type="EMBL" id="RDS83702.1"/>
    </source>
</evidence>
<dbReference type="AlphaFoldDB" id="A0A370X5U0"/>
<protein>
    <recommendedName>
        <fullName evidence="3">Nucleotidyltransferase family protein</fullName>
    </recommendedName>
</protein>
<dbReference type="RefSeq" id="WP_115494415.1">
    <property type="nucleotide sequence ID" value="NZ_QRBE01000002.1"/>
</dbReference>
<dbReference type="InterPro" id="IPR039498">
    <property type="entry name" value="NTP_transf_5"/>
</dbReference>
<accession>A0A370X5U0</accession>